<keyword evidence="9" id="KW-1185">Reference proteome</keyword>
<feature type="region of interest" description="Disordered" evidence="6">
    <location>
        <begin position="1"/>
        <end position="25"/>
    </location>
</feature>
<comment type="similarity">
    <text evidence="1 5">Belongs to the peptidase S8 family.</text>
</comment>
<evidence type="ECO:0000256" key="3">
    <source>
        <dbReference type="ARBA" id="ARBA00022801"/>
    </source>
</evidence>
<dbReference type="InterPro" id="IPR050131">
    <property type="entry name" value="Peptidase_S8_subtilisin-like"/>
</dbReference>
<protein>
    <recommendedName>
        <fullName evidence="7">Peptidase S8/S53 domain-containing protein</fullName>
    </recommendedName>
</protein>
<evidence type="ECO:0000313" key="9">
    <source>
        <dbReference type="Proteomes" id="UP000263833"/>
    </source>
</evidence>
<gene>
    <name evidence="8" type="ORF">DXH95_11740</name>
</gene>
<dbReference type="SUPFAM" id="SSF52743">
    <property type="entry name" value="Subtilisin-like"/>
    <property type="match status" value="1"/>
</dbReference>
<name>A0A371B4V5_9SPHN</name>
<keyword evidence="3 5" id="KW-0378">Hydrolase</keyword>
<proteinExistence type="inferred from homology"/>
<feature type="active site" description="Charge relay system" evidence="5">
    <location>
        <position position="328"/>
    </location>
</feature>
<reference evidence="9" key="1">
    <citation type="submission" date="2018-08" db="EMBL/GenBank/DDBJ databases">
        <authorList>
            <person name="Kim S.-J."/>
            <person name="Jung G.-Y."/>
        </authorList>
    </citation>
    <scope>NUCLEOTIDE SEQUENCE [LARGE SCALE GENOMIC DNA]</scope>
    <source>
        <strain evidence="9">GY_G</strain>
    </source>
</reference>
<sequence>MIQHIAKWGRKRETSPMARNKTGTTVSKAGLTAIITVALTSGSAQLHAGDREDRADKAMEASIRAAERATRDSARASEEAARAAERTRIDEIKTTEDGQRAEVRAAEDLAKAQADAQEQAIKDAADAEEQAAKDAADAADDAAKAAEDAAKDAADAAEDAAKAAEDAMEDSHGSSETMRDLASSESPDFDGKGFPVRNGEIVGIDVDERSVGLAVGAGFTVIERTKLPGLGSEVIRFAAPKGMDSSTALELMRSTDAQGSYDMTHYYGLLFSPQGGPSAKSGSAIKAKAGTLKIGMIDTGVAGHKALSKLSLMTRDFSGNNKAVPTEHGTAIASLLASEGAATIYAANIFQSGIGKPYTSADAIVRALDWMVQQQVPVINISLAGPRNKILDALVRKASTMGHVIVAAAGNGGPTAPPAYPAALPDVVAVTAVDKNLRVYRYANQGKYVRVAALGVDIAAATPGGKTGRQSGTSFATPHVAAWMARCTGSKNPTTRLKCIKRLESEARDLGEPGRDAVYGYGFIS</sequence>
<evidence type="ECO:0000259" key="7">
    <source>
        <dbReference type="Pfam" id="PF00082"/>
    </source>
</evidence>
<feature type="active site" description="Charge relay system" evidence="5">
    <location>
        <position position="474"/>
    </location>
</feature>
<accession>A0A371B4V5</accession>
<dbReference type="InterPro" id="IPR023828">
    <property type="entry name" value="Peptidase_S8_Ser-AS"/>
</dbReference>
<feature type="compositionally biased region" description="Basic and acidic residues" evidence="6">
    <location>
        <begin position="48"/>
        <end position="85"/>
    </location>
</feature>
<evidence type="ECO:0000313" key="8">
    <source>
        <dbReference type="EMBL" id="RDV02625.1"/>
    </source>
</evidence>
<dbReference type="InterPro" id="IPR036852">
    <property type="entry name" value="Peptidase_S8/S53_dom_sf"/>
</dbReference>
<keyword evidence="2 5" id="KW-0645">Protease</keyword>
<keyword evidence="4 5" id="KW-0720">Serine protease</keyword>
<dbReference type="PROSITE" id="PS00138">
    <property type="entry name" value="SUBTILASE_SER"/>
    <property type="match status" value="1"/>
</dbReference>
<evidence type="ECO:0000256" key="4">
    <source>
        <dbReference type="ARBA" id="ARBA00022825"/>
    </source>
</evidence>
<feature type="region of interest" description="Disordered" evidence="6">
    <location>
        <begin position="45"/>
        <end position="85"/>
    </location>
</feature>
<comment type="caution">
    <text evidence="8">The sequence shown here is derived from an EMBL/GenBank/DDBJ whole genome shotgun (WGS) entry which is preliminary data.</text>
</comment>
<feature type="region of interest" description="Disordered" evidence="6">
    <location>
        <begin position="107"/>
        <end position="195"/>
    </location>
</feature>
<dbReference type="Gene3D" id="3.40.50.200">
    <property type="entry name" value="Peptidase S8/S53 domain"/>
    <property type="match status" value="1"/>
</dbReference>
<dbReference type="CDD" id="cd05561">
    <property type="entry name" value="Peptidases_S8_4"/>
    <property type="match status" value="1"/>
</dbReference>
<organism evidence="8 9">
    <name type="scientific">Sphingorhabdus pulchriflava</name>
    <dbReference type="NCBI Taxonomy" id="2292257"/>
    <lineage>
        <taxon>Bacteria</taxon>
        <taxon>Pseudomonadati</taxon>
        <taxon>Pseudomonadota</taxon>
        <taxon>Alphaproteobacteria</taxon>
        <taxon>Sphingomonadales</taxon>
        <taxon>Sphingomonadaceae</taxon>
        <taxon>Sphingorhabdus</taxon>
    </lineage>
</organism>
<evidence type="ECO:0000256" key="6">
    <source>
        <dbReference type="SAM" id="MobiDB-lite"/>
    </source>
</evidence>
<dbReference type="PROSITE" id="PS51892">
    <property type="entry name" value="SUBTILASE"/>
    <property type="match status" value="1"/>
</dbReference>
<dbReference type="Pfam" id="PF00082">
    <property type="entry name" value="Peptidase_S8"/>
    <property type="match status" value="1"/>
</dbReference>
<evidence type="ECO:0000256" key="2">
    <source>
        <dbReference type="ARBA" id="ARBA00022670"/>
    </source>
</evidence>
<evidence type="ECO:0000256" key="5">
    <source>
        <dbReference type="PROSITE-ProRule" id="PRU01240"/>
    </source>
</evidence>
<dbReference type="AlphaFoldDB" id="A0A371B4V5"/>
<feature type="domain" description="Peptidase S8/S53" evidence="7">
    <location>
        <begin position="292"/>
        <end position="522"/>
    </location>
</feature>
<dbReference type="PANTHER" id="PTHR43806">
    <property type="entry name" value="PEPTIDASE S8"/>
    <property type="match status" value="1"/>
</dbReference>
<feature type="active site" description="Charge relay system" evidence="5">
    <location>
        <position position="298"/>
    </location>
</feature>
<feature type="compositionally biased region" description="Basic and acidic residues" evidence="6">
    <location>
        <begin position="120"/>
        <end position="179"/>
    </location>
</feature>
<dbReference type="EMBL" id="QRGP01000002">
    <property type="protein sequence ID" value="RDV02625.1"/>
    <property type="molecule type" value="Genomic_DNA"/>
</dbReference>
<dbReference type="InterPro" id="IPR000209">
    <property type="entry name" value="Peptidase_S8/S53_dom"/>
</dbReference>
<dbReference type="GO" id="GO:0004252">
    <property type="term" value="F:serine-type endopeptidase activity"/>
    <property type="evidence" value="ECO:0007669"/>
    <property type="project" value="UniProtKB-UniRule"/>
</dbReference>
<dbReference type="PANTHER" id="PTHR43806:SF11">
    <property type="entry name" value="CEREVISIN-RELATED"/>
    <property type="match status" value="1"/>
</dbReference>
<dbReference type="Proteomes" id="UP000263833">
    <property type="component" value="Unassembled WGS sequence"/>
</dbReference>
<dbReference type="GO" id="GO:0006508">
    <property type="term" value="P:proteolysis"/>
    <property type="evidence" value="ECO:0007669"/>
    <property type="project" value="UniProtKB-KW"/>
</dbReference>
<evidence type="ECO:0000256" key="1">
    <source>
        <dbReference type="ARBA" id="ARBA00011073"/>
    </source>
</evidence>